<keyword evidence="3" id="KW-0347">Helicase</keyword>
<dbReference type="InterPro" id="IPR014001">
    <property type="entry name" value="Helicase_ATP-bd"/>
</dbReference>
<dbReference type="GO" id="GO:0016787">
    <property type="term" value="F:hydrolase activity"/>
    <property type="evidence" value="ECO:0007669"/>
    <property type="project" value="InterPro"/>
</dbReference>
<feature type="domain" description="Helicase C-terminal" evidence="2">
    <location>
        <begin position="232"/>
        <end position="383"/>
    </location>
</feature>
<dbReference type="InterPro" id="IPR006935">
    <property type="entry name" value="Helicase/UvrB_N"/>
</dbReference>
<dbReference type="GO" id="GO:0003677">
    <property type="term" value="F:DNA binding"/>
    <property type="evidence" value="ECO:0007669"/>
    <property type="project" value="InterPro"/>
</dbReference>
<dbReference type="SMART" id="SM00487">
    <property type="entry name" value="DEXDc"/>
    <property type="match status" value="1"/>
</dbReference>
<sequence>MLRDYQQRTIDQLYAWFEAGNEGNPCIVLPTGSGKSHIVAALCKDALQKWPETRVLMLTHVKELIEQNAEKMRLHWPGAPMGIYSASIGRKQLGEPITFAGIQSVRTKSKLLGHQDLVLIDECHLVNHKEEGGYRTLLAELKAINPAMRVVGLTATPYRLGHGLITDKPALFDDLIEPVSIEELIRKGHLSKLRSKLTTSQLNVDGVHKRGGEYIEAELQAAVNTDVNNLAAVKEVLRLAGDRKAWLFFCAGVKHAEAVAETLNAYGVCAACITGETPKAERENLLKMYKAGQIKALTNANVLTTGFDYPDIDLIAMLRPTMSASLYVQMAGRGLRPKSHTDHCLVLDFAGVVSTHGPITNVQPPKKAGSGNGEPPVKICEVCNELCAISAQKCPACGNPFPAPVKKDLTLHLDDIMGVQGLEMNVRAWAWRKHTSKASGKEMLAVTYYGGLSEPTVTEYLPVLHEGYAGQKFALLFVTMAKSAGVHSKPVGLDEAVSAMRDSRPPRLIEYKREGKFFKILRREWNETETASVPY</sequence>
<reference evidence="3" key="1">
    <citation type="submission" date="2020-05" db="EMBL/GenBank/DDBJ databases">
        <authorList>
            <person name="Chiriac C."/>
            <person name="Salcher M."/>
            <person name="Ghai R."/>
            <person name="Kavagutti S V."/>
        </authorList>
    </citation>
    <scope>NUCLEOTIDE SEQUENCE</scope>
</reference>
<keyword evidence="3" id="KW-0547">Nucleotide-binding</keyword>
<dbReference type="Pfam" id="PF04851">
    <property type="entry name" value="ResIII"/>
    <property type="match status" value="1"/>
</dbReference>
<gene>
    <name evidence="3" type="ORF">UFOVP1355_10</name>
</gene>
<dbReference type="PROSITE" id="PS51192">
    <property type="entry name" value="HELICASE_ATP_BIND_1"/>
    <property type="match status" value="1"/>
</dbReference>
<dbReference type="InterPro" id="IPR050742">
    <property type="entry name" value="Helicase_Restrict-Modif_Enz"/>
</dbReference>
<dbReference type="PANTHER" id="PTHR47396">
    <property type="entry name" value="TYPE I RESTRICTION ENZYME ECOKI R PROTEIN"/>
    <property type="match status" value="1"/>
</dbReference>
<dbReference type="InterPro" id="IPR001650">
    <property type="entry name" value="Helicase_C-like"/>
</dbReference>
<protein>
    <submittedName>
        <fullName evidence="3">SSL2 DNA or RNA helicases of superfamily II</fullName>
    </submittedName>
</protein>
<dbReference type="SMART" id="SM00490">
    <property type="entry name" value="HELICc"/>
    <property type="match status" value="1"/>
</dbReference>
<proteinExistence type="predicted"/>
<dbReference type="Gene3D" id="3.40.50.300">
    <property type="entry name" value="P-loop containing nucleotide triphosphate hydrolases"/>
    <property type="match status" value="2"/>
</dbReference>
<evidence type="ECO:0000259" key="1">
    <source>
        <dbReference type="PROSITE" id="PS51192"/>
    </source>
</evidence>
<accession>A0A6J5RZ94</accession>
<dbReference type="Pfam" id="PF00271">
    <property type="entry name" value="Helicase_C"/>
    <property type="match status" value="1"/>
</dbReference>
<evidence type="ECO:0000313" key="3">
    <source>
        <dbReference type="EMBL" id="CAB4199726.1"/>
    </source>
</evidence>
<feature type="domain" description="Helicase ATP-binding" evidence="1">
    <location>
        <begin position="16"/>
        <end position="157"/>
    </location>
</feature>
<name>A0A6J5RZ94_9CAUD</name>
<dbReference type="PROSITE" id="PS51194">
    <property type="entry name" value="HELICASE_CTER"/>
    <property type="match status" value="1"/>
</dbReference>
<organism evidence="3">
    <name type="scientific">uncultured Caudovirales phage</name>
    <dbReference type="NCBI Taxonomy" id="2100421"/>
    <lineage>
        <taxon>Viruses</taxon>
        <taxon>Duplodnaviria</taxon>
        <taxon>Heunggongvirae</taxon>
        <taxon>Uroviricota</taxon>
        <taxon>Caudoviricetes</taxon>
        <taxon>Peduoviridae</taxon>
        <taxon>Maltschvirus</taxon>
        <taxon>Maltschvirus maltsch</taxon>
    </lineage>
</organism>
<dbReference type="EMBL" id="LR797288">
    <property type="protein sequence ID" value="CAB4199726.1"/>
    <property type="molecule type" value="Genomic_DNA"/>
</dbReference>
<dbReference type="GO" id="GO:0004386">
    <property type="term" value="F:helicase activity"/>
    <property type="evidence" value="ECO:0007669"/>
    <property type="project" value="UniProtKB-KW"/>
</dbReference>
<evidence type="ECO:0000259" key="2">
    <source>
        <dbReference type="PROSITE" id="PS51194"/>
    </source>
</evidence>
<dbReference type="InterPro" id="IPR027417">
    <property type="entry name" value="P-loop_NTPase"/>
</dbReference>
<keyword evidence="3" id="KW-0067">ATP-binding</keyword>
<dbReference type="PANTHER" id="PTHR47396:SF1">
    <property type="entry name" value="ATP-DEPENDENT HELICASE IRC3-RELATED"/>
    <property type="match status" value="1"/>
</dbReference>
<dbReference type="SUPFAM" id="SSF52540">
    <property type="entry name" value="P-loop containing nucleoside triphosphate hydrolases"/>
    <property type="match status" value="1"/>
</dbReference>
<dbReference type="GO" id="GO:0005524">
    <property type="term" value="F:ATP binding"/>
    <property type="evidence" value="ECO:0007669"/>
    <property type="project" value="InterPro"/>
</dbReference>
<keyword evidence="3" id="KW-0378">Hydrolase</keyword>